<dbReference type="Proteomes" id="UP000323011">
    <property type="component" value="Unassembled WGS sequence"/>
</dbReference>
<name>A0A5A8C7F4_CAFRO</name>
<comment type="caution">
    <text evidence="5">The sequence shown here is derived from an EMBL/GenBank/DDBJ whole genome shotgun (WGS) entry which is preliminary data.</text>
</comment>
<reference evidence="5 6" key="1">
    <citation type="submission" date="2019-07" db="EMBL/GenBank/DDBJ databases">
        <title>Genomes of Cafeteria roenbergensis.</title>
        <authorList>
            <person name="Fischer M.G."/>
            <person name="Hackl T."/>
            <person name="Roman M."/>
        </authorList>
    </citation>
    <scope>NUCLEOTIDE SEQUENCE [LARGE SCALE GENOMIC DNA]</scope>
    <source>
        <strain evidence="5 6">BVI</strain>
    </source>
</reference>
<dbReference type="PANTHER" id="PTHR11085">
    <property type="entry name" value="NAD-DEPENDENT PROTEIN DEACYLASE SIRTUIN-5, MITOCHONDRIAL-RELATED"/>
    <property type="match status" value="1"/>
</dbReference>
<dbReference type="InterPro" id="IPR050134">
    <property type="entry name" value="NAD-dep_sirtuin_deacylases"/>
</dbReference>
<protein>
    <recommendedName>
        <fullName evidence="4">Deacetylase sirtuin-type domain-containing protein</fullName>
    </recommendedName>
</protein>
<dbReference type="GO" id="GO:0017136">
    <property type="term" value="F:histone deacetylase activity, NAD-dependent"/>
    <property type="evidence" value="ECO:0007669"/>
    <property type="project" value="TreeGrafter"/>
</dbReference>
<dbReference type="GO" id="GO:0046872">
    <property type="term" value="F:metal ion binding"/>
    <property type="evidence" value="ECO:0007669"/>
    <property type="project" value="UniProtKB-KW"/>
</dbReference>
<feature type="binding site" evidence="3">
    <location>
        <position position="207"/>
    </location>
    <ligand>
        <name>Zn(2+)</name>
        <dbReference type="ChEBI" id="CHEBI:29105"/>
    </ligand>
</feature>
<dbReference type="GO" id="GO:0070403">
    <property type="term" value="F:NAD+ binding"/>
    <property type="evidence" value="ECO:0007669"/>
    <property type="project" value="InterPro"/>
</dbReference>
<feature type="binding site" evidence="3">
    <location>
        <position position="142"/>
    </location>
    <ligand>
        <name>Zn(2+)</name>
        <dbReference type="ChEBI" id="CHEBI:29105"/>
    </ligand>
</feature>
<dbReference type="PROSITE" id="PS50305">
    <property type="entry name" value="SIRTUIN"/>
    <property type="match status" value="1"/>
</dbReference>
<dbReference type="EMBL" id="VLTN01000053">
    <property type="protein sequence ID" value="KAA0148439.1"/>
    <property type="molecule type" value="Genomic_DNA"/>
</dbReference>
<dbReference type="Gene3D" id="3.40.50.1220">
    <property type="entry name" value="TPP-binding domain"/>
    <property type="match status" value="2"/>
</dbReference>
<accession>A0A5A8C7F4</accession>
<proteinExistence type="predicted"/>
<evidence type="ECO:0000259" key="4">
    <source>
        <dbReference type="PROSITE" id="PS50305"/>
    </source>
</evidence>
<feature type="binding site" evidence="3">
    <location>
        <position position="267"/>
    </location>
    <ligand>
        <name>Zn(2+)</name>
        <dbReference type="ChEBI" id="CHEBI:29105"/>
    </ligand>
</feature>
<keyword evidence="3" id="KW-0862">Zinc</keyword>
<dbReference type="InterPro" id="IPR029035">
    <property type="entry name" value="DHS-like_NAD/FAD-binding_dom"/>
</dbReference>
<evidence type="ECO:0000256" key="3">
    <source>
        <dbReference type="PROSITE-ProRule" id="PRU00236"/>
    </source>
</evidence>
<keyword evidence="2" id="KW-0520">NAD</keyword>
<dbReference type="SUPFAM" id="SSF52467">
    <property type="entry name" value="DHS-like NAD/FAD-binding domain"/>
    <property type="match status" value="1"/>
</dbReference>
<feature type="active site" description="Proton acceptor" evidence="3">
    <location>
        <position position="134"/>
    </location>
</feature>
<evidence type="ECO:0000256" key="2">
    <source>
        <dbReference type="ARBA" id="ARBA00023027"/>
    </source>
</evidence>
<dbReference type="Pfam" id="PF02146">
    <property type="entry name" value="SIR2"/>
    <property type="match status" value="1"/>
</dbReference>
<keyword evidence="6" id="KW-1185">Reference proteome</keyword>
<evidence type="ECO:0000256" key="1">
    <source>
        <dbReference type="ARBA" id="ARBA00022679"/>
    </source>
</evidence>
<dbReference type="AlphaFoldDB" id="A0A5A8C7F4"/>
<evidence type="ECO:0000313" key="6">
    <source>
        <dbReference type="Proteomes" id="UP000323011"/>
    </source>
</evidence>
<organism evidence="5 6">
    <name type="scientific">Cafeteria roenbergensis</name>
    <name type="common">Marine flagellate</name>
    <dbReference type="NCBI Taxonomy" id="33653"/>
    <lineage>
        <taxon>Eukaryota</taxon>
        <taxon>Sar</taxon>
        <taxon>Stramenopiles</taxon>
        <taxon>Bigyra</taxon>
        <taxon>Opalozoa</taxon>
        <taxon>Bicosoecida</taxon>
        <taxon>Cafeteriaceae</taxon>
        <taxon>Cafeteria</taxon>
    </lineage>
</organism>
<dbReference type="InterPro" id="IPR026590">
    <property type="entry name" value="Ssirtuin_cat_dom"/>
</dbReference>
<keyword evidence="3" id="KW-0479">Metal-binding</keyword>
<dbReference type="PANTHER" id="PTHR11085:SF10">
    <property type="entry name" value="NAD-DEPENDENT PROTEIN DEACYLASE SIRTUIN-5, MITOCHONDRIAL-RELATED"/>
    <property type="match status" value="1"/>
</dbReference>
<dbReference type="InterPro" id="IPR003000">
    <property type="entry name" value="Sirtuin"/>
</dbReference>
<dbReference type="OMA" id="RRHYWAR"/>
<feature type="binding site" evidence="3">
    <location>
        <position position="145"/>
    </location>
    <ligand>
        <name>Zn(2+)</name>
        <dbReference type="ChEBI" id="CHEBI:29105"/>
    </ligand>
</feature>
<feature type="domain" description="Deacetylase sirtuin-type" evidence="4">
    <location>
        <begin position="11"/>
        <end position="384"/>
    </location>
</feature>
<sequence>MSAATAADVLRTVPRDDLEELARVAFDSRSLMIVTGAGISTRSGIPDYRSPGRGEYKPLQQAEFVSSRPARQRYWARSTLGYRRMNKANPNLGHDLVAGLERWRSAEGLETALVTQNVDGLHARAGSPSVLELHGTIHRVGCLECGVDVCRAELQQELERLNAGWLSAHGLAPKHGPELAGRTMQRPDGDAELPESAYASFRMPHLCLRPNTSWSAPEDGPSGPIVRAAVKARREWEERHGPADSAPSFADALRPLRRHEPRGRRSCANALMPRVVFHGGALSKAVSAQSLSLAAQADGVLMLGSSLTVFSAYRLVRQASLAGARVAIVNHGATRADALASAVIDADIPATLECVAAMRGQELVLPEQVVRVPSPLDRAGATRE</sequence>
<evidence type="ECO:0000313" key="5">
    <source>
        <dbReference type="EMBL" id="KAA0148439.1"/>
    </source>
</evidence>
<keyword evidence="1" id="KW-0808">Transferase</keyword>
<gene>
    <name evidence="5" type="ORF">FNF29_06657</name>
</gene>